<keyword evidence="3" id="KW-1185">Reference proteome</keyword>
<evidence type="ECO:0000256" key="1">
    <source>
        <dbReference type="SAM" id="Phobius"/>
    </source>
</evidence>
<dbReference type="Proteomes" id="UP000831880">
    <property type="component" value="Chromosome"/>
</dbReference>
<dbReference type="RefSeq" id="WP_244753702.1">
    <property type="nucleotide sequence ID" value="NZ_CP095074.1"/>
</dbReference>
<accession>A0ABY4H0X8</accession>
<reference evidence="2 3" key="1">
    <citation type="submission" date="2022-04" db="EMBL/GenBank/DDBJ databases">
        <title>Halobacillus sp. isolated from saltern.</title>
        <authorList>
            <person name="Won M."/>
            <person name="Lee C.-M."/>
            <person name="Woen H.-Y."/>
            <person name="Kwon S.-W."/>
        </authorList>
    </citation>
    <scope>NUCLEOTIDE SEQUENCE [LARGE SCALE GENOMIC DNA]</scope>
    <source>
        <strain evidence="2 3">SSTM10-2</strain>
    </source>
</reference>
<keyword evidence="1" id="KW-0812">Transmembrane</keyword>
<name>A0ABY4H0X8_9BACI</name>
<dbReference type="EMBL" id="CP095074">
    <property type="protein sequence ID" value="UOQ94093.1"/>
    <property type="molecule type" value="Genomic_DNA"/>
</dbReference>
<gene>
    <name evidence="2" type="ORF">MUO14_03745</name>
</gene>
<feature type="transmembrane region" description="Helical" evidence="1">
    <location>
        <begin position="6"/>
        <end position="26"/>
    </location>
</feature>
<keyword evidence="1" id="KW-0472">Membrane</keyword>
<sequence length="131" mass="15937">MIIILFRLLLIIAILFIIYTVYKFIINPRRKLDHARNKQEFYFHDTIENTKQNFLITYKGLIFEGEKYLGTTEESFEVVNINISAHHPEKLKGLERHDLYFLEEQVLMRYPYAEIEWKYPINRLNIRPIDE</sequence>
<protein>
    <submittedName>
        <fullName evidence="2">Sigma-w pathway protein ysdB</fullName>
    </submittedName>
</protein>
<organism evidence="2 3">
    <name type="scientific">Halobacillus shinanisalinarum</name>
    <dbReference type="NCBI Taxonomy" id="2932258"/>
    <lineage>
        <taxon>Bacteria</taxon>
        <taxon>Bacillati</taxon>
        <taxon>Bacillota</taxon>
        <taxon>Bacilli</taxon>
        <taxon>Bacillales</taxon>
        <taxon>Bacillaceae</taxon>
        <taxon>Halobacillus</taxon>
    </lineage>
</organism>
<evidence type="ECO:0000313" key="2">
    <source>
        <dbReference type="EMBL" id="UOQ94093.1"/>
    </source>
</evidence>
<evidence type="ECO:0000313" key="3">
    <source>
        <dbReference type="Proteomes" id="UP000831880"/>
    </source>
</evidence>
<keyword evidence="1" id="KW-1133">Transmembrane helix</keyword>
<proteinExistence type="predicted"/>